<protein>
    <submittedName>
        <fullName evidence="1">Uncharacterized protein</fullName>
    </submittedName>
</protein>
<evidence type="ECO:0000313" key="2">
    <source>
        <dbReference type="Proteomes" id="UP000177821"/>
    </source>
</evidence>
<proteinExistence type="predicted"/>
<dbReference type="AlphaFoldDB" id="A0A1G1WNU3"/>
<evidence type="ECO:0000313" key="1">
    <source>
        <dbReference type="EMBL" id="OGY29406.1"/>
    </source>
</evidence>
<dbReference type="Proteomes" id="UP000177821">
    <property type="component" value="Unassembled WGS sequence"/>
</dbReference>
<sequence length="94" mass="10686">MGHVVTVVARFTDEPTFITLLSKVWNGLYNNEQDPLPHVEDQVIDVWLHCAALVQVNKYTFVCRNGTLLRGILQDKAPENGCEILYSYTTDLSF</sequence>
<reference evidence="1 2" key="1">
    <citation type="journal article" date="2016" name="Nat. Commun.">
        <title>Thousands of microbial genomes shed light on interconnected biogeochemical processes in an aquifer system.</title>
        <authorList>
            <person name="Anantharaman K."/>
            <person name="Brown C.T."/>
            <person name="Hug L.A."/>
            <person name="Sharon I."/>
            <person name="Castelle C.J."/>
            <person name="Probst A.J."/>
            <person name="Thomas B.C."/>
            <person name="Singh A."/>
            <person name="Wilkins M.J."/>
            <person name="Karaoz U."/>
            <person name="Brodie E.L."/>
            <person name="Williams K.H."/>
            <person name="Hubbard S.S."/>
            <person name="Banfield J.F."/>
        </authorList>
    </citation>
    <scope>NUCLEOTIDE SEQUENCE [LARGE SCALE GENOMIC DNA]</scope>
</reference>
<dbReference type="EMBL" id="MHCX01000027">
    <property type="protein sequence ID" value="OGY29406.1"/>
    <property type="molecule type" value="Genomic_DNA"/>
</dbReference>
<accession>A0A1G1WNU3</accession>
<name>A0A1G1WNU3_9BACT</name>
<organism evidence="1 2">
    <name type="scientific">Candidatus Woykebacteria bacterium RIFCSPHIGHO2_02_FULL_43_16b</name>
    <dbReference type="NCBI Taxonomy" id="1802601"/>
    <lineage>
        <taxon>Bacteria</taxon>
        <taxon>Candidatus Woykeibacteriota</taxon>
    </lineage>
</organism>
<gene>
    <name evidence="1" type="ORF">A3J50_00835</name>
</gene>
<comment type="caution">
    <text evidence="1">The sequence shown here is derived from an EMBL/GenBank/DDBJ whole genome shotgun (WGS) entry which is preliminary data.</text>
</comment>